<feature type="region of interest" description="Disordered" evidence="1">
    <location>
        <begin position="281"/>
        <end position="303"/>
    </location>
</feature>
<dbReference type="Proteomes" id="UP000693981">
    <property type="component" value="Unassembled WGS sequence"/>
</dbReference>
<organism evidence="2 3">
    <name type="scientific">Phytophthora boehmeriae</name>
    <dbReference type="NCBI Taxonomy" id="109152"/>
    <lineage>
        <taxon>Eukaryota</taxon>
        <taxon>Sar</taxon>
        <taxon>Stramenopiles</taxon>
        <taxon>Oomycota</taxon>
        <taxon>Peronosporomycetes</taxon>
        <taxon>Peronosporales</taxon>
        <taxon>Peronosporaceae</taxon>
        <taxon>Phytophthora</taxon>
    </lineage>
</organism>
<dbReference type="AlphaFoldDB" id="A0A8T1WU91"/>
<sequence length="386" mass="42868">MLGSYNNKNTKAALVGNWVEEDALRDRTGYARRKVPTPLFASDRKESRVEPTHKRVMEHDSPVGLNCNSHASEMVPPPFETTLQASTRYADYAVDKIGSGPRTSLRDQHLIETARRLHSQQSELEQQEQQRDVQAAAHTTVTKISYQPVDTAALLATKRLPRGSCARQVDPSVAHLTKEETDSIDEMKLQLLQGTTVTRYSYAITTGVGLSFPTTASDGSNAFGRSSTFTNELGDPTKRHGEATEPGSDHDERLGASSHQRSALKRLVQLVRNNPDTANRLEESLRRSSEVISDSQKNVQPQHEENCEYIELREFRSAFTSAGAALPAATVVRGLPAILTDKEVIHIFMYFDVDNIGAIQLSPFIDYCSSFGEKVPFKSQHLGTRR</sequence>
<evidence type="ECO:0000313" key="3">
    <source>
        <dbReference type="Proteomes" id="UP000693981"/>
    </source>
</evidence>
<comment type="caution">
    <text evidence="2">The sequence shown here is derived from an EMBL/GenBank/DDBJ whole genome shotgun (WGS) entry which is preliminary data.</text>
</comment>
<evidence type="ECO:0008006" key="4">
    <source>
        <dbReference type="Google" id="ProtNLM"/>
    </source>
</evidence>
<feature type="compositionally biased region" description="Polar residues" evidence="1">
    <location>
        <begin position="290"/>
        <end position="301"/>
    </location>
</feature>
<protein>
    <recommendedName>
        <fullName evidence="4">EF-hand domain-containing protein</fullName>
    </recommendedName>
</protein>
<gene>
    <name evidence="2" type="ORF">PHYBOEH_003911</name>
</gene>
<feature type="region of interest" description="Disordered" evidence="1">
    <location>
        <begin position="214"/>
        <end position="258"/>
    </location>
</feature>
<feature type="compositionally biased region" description="Basic and acidic residues" evidence="1">
    <location>
        <begin position="235"/>
        <end position="254"/>
    </location>
</feature>
<dbReference type="OrthoDB" id="61280at2759"/>
<accession>A0A8T1WU91</accession>
<reference evidence="2" key="1">
    <citation type="submission" date="2021-02" db="EMBL/GenBank/DDBJ databases">
        <authorList>
            <person name="Palmer J.M."/>
        </authorList>
    </citation>
    <scope>NUCLEOTIDE SEQUENCE</scope>
    <source>
        <strain evidence="2">SCRP23</strain>
    </source>
</reference>
<name>A0A8T1WU91_9STRA</name>
<evidence type="ECO:0000256" key="1">
    <source>
        <dbReference type="SAM" id="MobiDB-lite"/>
    </source>
</evidence>
<feature type="compositionally biased region" description="Polar residues" evidence="1">
    <location>
        <begin position="214"/>
        <end position="231"/>
    </location>
</feature>
<keyword evidence="3" id="KW-1185">Reference proteome</keyword>
<dbReference type="EMBL" id="JAGDFL010000211">
    <property type="protein sequence ID" value="KAG7395349.1"/>
    <property type="molecule type" value="Genomic_DNA"/>
</dbReference>
<evidence type="ECO:0000313" key="2">
    <source>
        <dbReference type="EMBL" id="KAG7395349.1"/>
    </source>
</evidence>
<proteinExistence type="predicted"/>